<evidence type="ECO:0000256" key="3">
    <source>
        <dbReference type="ARBA" id="ARBA00022729"/>
    </source>
</evidence>
<dbReference type="RefSeq" id="WP_069189235.1">
    <property type="nucleotide sequence ID" value="NZ_FLYE01000034.1"/>
</dbReference>
<sequence>MVFKLKDAVVAFGLTMGVFATAFAGESNIQLAALEEDAVHKLDVVAQLDDQNLSLYQDVFALQESGNWKKADKLIAKITDRTLMGHVLAQRYLHPTKYRSRYKELRKWLAKYHDHPQAKQIYKLAKKRRPKNALNPQAPTGRYLSGSGYDATGHATKVYSPRKRLSKAKARKAAGYTRKMRYYTRKGWTKSVKRLLRTKEVHQLLHRGQIDQARTWLAAGYYADGLDKWAYEWSLKAVKRSGKYIPTAHWIAGLASWRMGKLQQAASHFEKVTQSGYSSDWMMSAGAYWAARSYLLERKPQQVNDWLKKAASYPRTFYGQLANRSLGYETVFNWHMPDLNHDALSTLKTQRSGRRALALLQVGQDEMAEKEFRKSYSKADDEARVAMLNVAMRSNMPSFSMRLASQLARKGHNVPDAALYPMPKWQPKVGYKVDRALIFALMRQESGFNPKAKSYAGAKGLMQLMPGTASFVARDRRMRWSKKLFEPETNISLGQRYINMLLNENAINGDLFQMTAAWNGGPGNLNKWKRGVKYQDDPLLFIESIPSRETRIFIERVLTNFWIYRDRMGQEVPTLDAIASGSWPIYKGQDASSIEMAKK</sequence>
<dbReference type="InterPro" id="IPR023346">
    <property type="entry name" value="Lysozyme-like_dom_sf"/>
</dbReference>
<dbReference type="GO" id="GO:0042597">
    <property type="term" value="C:periplasmic space"/>
    <property type="evidence" value="ECO:0007669"/>
    <property type="project" value="InterPro"/>
</dbReference>
<dbReference type="PANTHER" id="PTHR37423:SF2">
    <property type="entry name" value="MEMBRANE-BOUND LYTIC MUREIN TRANSGLYCOSYLASE C"/>
    <property type="match status" value="1"/>
</dbReference>
<feature type="region of interest" description="Disordered" evidence="4">
    <location>
        <begin position="127"/>
        <end position="148"/>
    </location>
</feature>
<comment type="similarity">
    <text evidence="1">Belongs to the transglycosylase Slt family.</text>
</comment>
<dbReference type="SUPFAM" id="SSF48435">
    <property type="entry name" value="Bacterial muramidases"/>
    <property type="match status" value="1"/>
</dbReference>
<dbReference type="PANTHER" id="PTHR37423">
    <property type="entry name" value="SOLUBLE LYTIC MUREIN TRANSGLYCOSYLASE-RELATED"/>
    <property type="match status" value="1"/>
</dbReference>
<gene>
    <name evidence="7" type="ORF">MTBPR1_40222</name>
</gene>
<protein>
    <submittedName>
        <fullName evidence="7">Transglycosylase</fullName>
    </submittedName>
</protein>
<feature type="signal peptide" evidence="5">
    <location>
        <begin position="1"/>
        <end position="24"/>
    </location>
</feature>
<evidence type="ECO:0000256" key="2">
    <source>
        <dbReference type="ARBA" id="ARBA00009387"/>
    </source>
</evidence>
<evidence type="ECO:0000256" key="5">
    <source>
        <dbReference type="SAM" id="SignalP"/>
    </source>
</evidence>
<dbReference type="SUPFAM" id="SSF53955">
    <property type="entry name" value="Lysozyme-like"/>
    <property type="match status" value="1"/>
</dbReference>
<dbReference type="AlphaFoldDB" id="A0A1C3RIV1"/>
<comment type="similarity">
    <text evidence="2">Belongs to the virb1 family.</text>
</comment>
<dbReference type="GO" id="GO:0016020">
    <property type="term" value="C:membrane"/>
    <property type="evidence" value="ECO:0007669"/>
    <property type="project" value="InterPro"/>
</dbReference>
<dbReference type="GO" id="GO:0008933">
    <property type="term" value="F:peptidoglycan lytic transglycosylase activity"/>
    <property type="evidence" value="ECO:0007669"/>
    <property type="project" value="InterPro"/>
</dbReference>
<dbReference type="GO" id="GO:0004553">
    <property type="term" value="F:hydrolase activity, hydrolyzing O-glycosyl compounds"/>
    <property type="evidence" value="ECO:0007669"/>
    <property type="project" value="InterPro"/>
</dbReference>
<feature type="domain" description="Transglycosylase SLT" evidence="6">
    <location>
        <begin position="430"/>
        <end position="536"/>
    </location>
</feature>
<evidence type="ECO:0000313" key="8">
    <source>
        <dbReference type="Proteomes" id="UP000231658"/>
    </source>
</evidence>
<dbReference type="Pfam" id="PF01464">
    <property type="entry name" value="SLT"/>
    <property type="match status" value="1"/>
</dbReference>
<name>A0A1C3RIV1_9PROT</name>
<reference evidence="7 8" key="1">
    <citation type="submission" date="2016-07" db="EMBL/GenBank/DDBJ databases">
        <authorList>
            <person name="Lefevre C.T."/>
        </authorList>
    </citation>
    <scope>NUCLEOTIDE SEQUENCE [LARGE SCALE GENOMIC DNA]</scope>
    <source>
        <strain evidence="7">PR1</strain>
    </source>
</reference>
<accession>A0A1C3RIV1</accession>
<dbReference type="OrthoDB" id="9815002at2"/>
<dbReference type="Gene3D" id="1.25.20.10">
    <property type="entry name" value="Bacterial muramidases"/>
    <property type="match status" value="1"/>
</dbReference>
<dbReference type="InterPro" id="IPR008258">
    <property type="entry name" value="Transglycosylase_SLT_dom_1"/>
</dbReference>
<proteinExistence type="inferred from homology"/>
<dbReference type="GO" id="GO:0000270">
    <property type="term" value="P:peptidoglycan metabolic process"/>
    <property type="evidence" value="ECO:0007669"/>
    <property type="project" value="InterPro"/>
</dbReference>
<dbReference type="InterPro" id="IPR008939">
    <property type="entry name" value="Lytic_TGlycosylase_superhlx_U"/>
</dbReference>
<keyword evidence="3 5" id="KW-0732">Signal</keyword>
<evidence type="ECO:0000256" key="1">
    <source>
        <dbReference type="ARBA" id="ARBA00007734"/>
    </source>
</evidence>
<dbReference type="STRING" id="1867952.MTBPR1_40222"/>
<dbReference type="Proteomes" id="UP000231658">
    <property type="component" value="Unassembled WGS sequence"/>
</dbReference>
<dbReference type="InterPro" id="IPR000189">
    <property type="entry name" value="Transglyc_AS"/>
</dbReference>
<keyword evidence="8" id="KW-1185">Reference proteome</keyword>
<organism evidence="7 8">
    <name type="scientific">Candidatus Terasakiella magnetica</name>
    <dbReference type="NCBI Taxonomy" id="1867952"/>
    <lineage>
        <taxon>Bacteria</taxon>
        <taxon>Pseudomonadati</taxon>
        <taxon>Pseudomonadota</taxon>
        <taxon>Alphaproteobacteria</taxon>
        <taxon>Rhodospirillales</taxon>
        <taxon>Terasakiellaceae</taxon>
        <taxon>Terasakiella</taxon>
    </lineage>
</organism>
<evidence type="ECO:0000313" key="7">
    <source>
        <dbReference type="EMBL" id="SCA57199.1"/>
    </source>
</evidence>
<dbReference type="CDD" id="cd13401">
    <property type="entry name" value="Slt70-like"/>
    <property type="match status" value="1"/>
</dbReference>
<dbReference type="EMBL" id="FLYE01000034">
    <property type="protein sequence ID" value="SCA57199.1"/>
    <property type="molecule type" value="Genomic_DNA"/>
</dbReference>
<feature type="chain" id="PRO_5008680822" evidence="5">
    <location>
        <begin position="25"/>
        <end position="599"/>
    </location>
</feature>
<dbReference type="PROSITE" id="PS00922">
    <property type="entry name" value="TRANSGLYCOSYLASE"/>
    <property type="match status" value="1"/>
</dbReference>
<evidence type="ECO:0000259" key="6">
    <source>
        <dbReference type="Pfam" id="PF01464"/>
    </source>
</evidence>
<dbReference type="Gene3D" id="1.10.530.10">
    <property type="match status" value="1"/>
</dbReference>
<evidence type="ECO:0000256" key="4">
    <source>
        <dbReference type="SAM" id="MobiDB-lite"/>
    </source>
</evidence>